<evidence type="ECO:0000313" key="1">
    <source>
        <dbReference type="EMBL" id="GFO28208.1"/>
    </source>
</evidence>
<name>A0AAV4C8K6_9GAST</name>
<reference evidence="1 2" key="1">
    <citation type="journal article" date="2021" name="Elife">
        <title>Chloroplast acquisition without the gene transfer in kleptoplastic sea slugs, Plakobranchus ocellatus.</title>
        <authorList>
            <person name="Maeda T."/>
            <person name="Takahashi S."/>
            <person name="Yoshida T."/>
            <person name="Shimamura S."/>
            <person name="Takaki Y."/>
            <person name="Nagai Y."/>
            <person name="Toyoda A."/>
            <person name="Suzuki Y."/>
            <person name="Arimoto A."/>
            <person name="Ishii H."/>
            <person name="Satoh N."/>
            <person name="Nishiyama T."/>
            <person name="Hasebe M."/>
            <person name="Maruyama T."/>
            <person name="Minagawa J."/>
            <person name="Obokata J."/>
            <person name="Shigenobu S."/>
        </authorList>
    </citation>
    <scope>NUCLEOTIDE SEQUENCE [LARGE SCALE GENOMIC DNA]</scope>
</reference>
<comment type="caution">
    <text evidence="1">The sequence shown here is derived from an EMBL/GenBank/DDBJ whole genome shotgun (WGS) entry which is preliminary data.</text>
</comment>
<dbReference type="AlphaFoldDB" id="A0AAV4C8K6"/>
<keyword evidence="2" id="KW-1185">Reference proteome</keyword>
<protein>
    <submittedName>
        <fullName evidence="1">Uncharacterized protein</fullName>
    </submittedName>
</protein>
<evidence type="ECO:0000313" key="2">
    <source>
        <dbReference type="Proteomes" id="UP000735302"/>
    </source>
</evidence>
<proteinExistence type="predicted"/>
<accession>A0AAV4C8K6</accession>
<organism evidence="1 2">
    <name type="scientific">Plakobranchus ocellatus</name>
    <dbReference type="NCBI Taxonomy" id="259542"/>
    <lineage>
        <taxon>Eukaryota</taxon>
        <taxon>Metazoa</taxon>
        <taxon>Spiralia</taxon>
        <taxon>Lophotrochozoa</taxon>
        <taxon>Mollusca</taxon>
        <taxon>Gastropoda</taxon>
        <taxon>Heterobranchia</taxon>
        <taxon>Euthyneura</taxon>
        <taxon>Panpulmonata</taxon>
        <taxon>Sacoglossa</taxon>
        <taxon>Placobranchoidea</taxon>
        <taxon>Plakobranchidae</taxon>
        <taxon>Plakobranchus</taxon>
    </lineage>
</organism>
<sequence>MPRISQYPPLGMTLRRRTISFGGRTALHGSIHDPDNLRNKTGLMLRAAKVIRIMHGREMVTPFPLSNRATDVRPGCKTQKIALMLRQVADLVCTRTEEREYFKTCELLSPVWAYAYPLN</sequence>
<dbReference type="Proteomes" id="UP000735302">
    <property type="component" value="Unassembled WGS sequence"/>
</dbReference>
<dbReference type="EMBL" id="BLXT01006012">
    <property type="protein sequence ID" value="GFO28208.1"/>
    <property type="molecule type" value="Genomic_DNA"/>
</dbReference>
<gene>
    <name evidence="1" type="ORF">PoB_005471300</name>
</gene>